<dbReference type="Pfam" id="PF14690">
    <property type="entry name" value="Zn_ribbon_ISL3"/>
    <property type="match status" value="1"/>
</dbReference>
<sequence length="83" mass="9377">MDIYLDFRKGGTFSCPLCGTSGCKVHDSTMKSWRHMNLFQYKAYLHARLPRVDCPSHGIHTAKVPWLGRVAALPCFLRPSPCP</sequence>
<gene>
    <name evidence="2" type="ORF">KAR29_11320</name>
</gene>
<dbReference type="EMBL" id="CP072943">
    <property type="protein sequence ID" value="QTX33806.1"/>
    <property type="molecule type" value="Genomic_DNA"/>
</dbReference>
<organism evidence="2 3">
    <name type="scientific">Aminithiophilus ramosus</name>
    <dbReference type="NCBI Taxonomy" id="3029084"/>
    <lineage>
        <taxon>Bacteria</taxon>
        <taxon>Thermotogati</taxon>
        <taxon>Synergistota</taxon>
        <taxon>Synergistia</taxon>
        <taxon>Synergistales</taxon>
        <taxon>Aminithiophilaceae</taxon>
        <taxon>Aminithiophilus</taxon>
    </lineage>
</organism>
<name>A0A9Q7F0E2_9BACT</name>
<dbReference type="InterPro" id="IPR029261">
    <property type="entry name" value="Transposase_Znf"/>
</dbReference>
<evidence type="ECO:0000313" key="2">
    <source>
        <dbReference type="EMBL" id="QTX33806.1"/>
    </source>
</evidence>
<keyword evidence="3" id="KW-1185">Reference proteome</keyword>
<dbReference type="AlphaFoldDB" id="A0A9Q7F0E2"/>
<feature type="domain" description="Transposase IS204/IS1001/IS1096/IS1165 zinc-finger" evidence="1">
    <location>
        <begin position="13"/>
        <end position="57"/>
    </location>
</feature>
<evidence type="ECO:0000313" key="3">
    <source>
        <dbReference type="Proteomes" id="UP000671879"/>
    </source>
</evidence>
<protein>
    <submittedName>
        <fullName evidence="2">Transposase</fullName>
    </submittedName>
</protein>
<dbReference type="KEGG" id="aram:KAR29_11320"/>
<accession>A0A9Q7F0E2</accession>
<evidence type="ECO:0000259" key="1">
    <source>
        <dbReference type="Pfam" id="PF14690"/>
    </source>
</evidence>
<dbReference type="Proteomes" id="UP000671879">
    <property type="component" value="Chromosome"/>
</dbReference>
<proteinExistence type="predicted"/>
<reference evidence="3" key="1">
    <citation type="submission" date="2021-04" db="EMBL/GenBank/DDBJ databases">
        <title>A novel Synergistetes isolate from a pyrite-forming mixed culture.</title>
        <authorList>
            <person name="Bunk B."/>
            <person name="Sproer C."/>
            <person name="Spring S."/>
            <person name="Pester M."/>
        </authorList>
    </citation>
    <scope>NUCLEOTIDE SEQUENCE [LARGE SCALE GENOMIC DNA]</scope>
    <source>
        <strain evidence="3">J.5.4.2-T.3.5.2</strain>
    </source>
</reference>